<accession>A0A383ADY0</accession>
<evidence type="ECO:0000256" key="1">
    <source>
        <dbReference type="SAM" id="MobiDB-lite"/>
    </source>
</evidence>
<gene>
    <name evidence="2" type="ORF">METZ01_LOCUS458653</name>
</gene>
<sequence>PNYGTDGSGDSDGDGYSTNQETIWGTSDTNATDFPDNAFRLGSYLDMTFSSLPFLRTHGAIGPFNGDQNEFNRRMFVTLLFRNKHGSQPTLQQQIQGSYRIKSLDPQQAQQTNQQQQMMQQMMMYSMMGGGFGNNGRGNNNNNNNNMFGGGFGGGMFGGGGGLFGGGNQNQQPVATPNYKNGDGAVLFTTHMVLEEQVDGLDLLWDAPKKQHEFQTAAAMLALWQDNLISLDQAEINQYSSMPLASQIQVMM</sequence>
<evidence type="ECO:0000313" key="2">
    <source>
        <dbReference type="EMBL" id="SVE05799.1"/>
    </source>
</evidence>
<feature type="region of interest" description="Disordered" evidence="1">
    <location>
        <begin position="1"/>
        <end position="31"/>
    </location>
</feature>
<feature type="compositionally biased region" description="Polar residues" evidence="1">
    <location>
        <begin position="19"/>
        <end position="31"/>
    </location>
</feature>
<dbReference type="EMBL" id="UINC01191253">
    <property type="protein sequence ID" value="SVE05799.1"/>
    <property type="molecule type" value="Genomic_DNA"/>
</dbReference>
<feature type="non-terminal residue" evidence="2">
    <location>
        <position position="1"/>
    </location>
</feature>
<protein>
    <submittedName>
        <fullName evidence="2">Uncharacterized protein</fullName>
    </submittedName>
</protein>
<name>A0A383ADY0_9ZZZZ</name>
<organism evidence="2">
    <name type="scientific">marine metagenome</name>
    <dbReference type="NCBI Taxonomy" id="408172"/>
    <lineage>
        <taxon>unclassified sequences</taxon>
        <taxon>metagenomes</taxon>
        <taxon>ecological metagenomes</taxon>
    </lineage>
</organism>
<reference evidence="2" key="1">
    <citation type="submission" date="2018-05" db="EMBL/GenBank/DDBJ databases">
        <authorList>
            <person name="Lanie J.A."/>
            <person name="Ng W.-L."/>
            <person name="Kazmierczak K.M."/>
            <person name="Andrzejewski T.M."/>
            <person name="Davidsen T.M."/>
            <person name="Wayne K.J."/>
            <person name="Tettelin H."/>
            <person name="Glass J.I."/>
            <person name="Rusch D."/>
            <person name="Podicherti R."/>
            <person name="Tsui H.-C.T."/>
            <person name="Winkler M.E."/>
        </authorList>
    </citation>
    <scope>NUCLEOTIDE SEQUENCE</scope>
</reference>
<feature type="non-terminal residue" evidence="2">
    <location>
        <position position="252"/>
    </location>
</feature>
<proteinExistence type="predicted"/>
<dbReference type="AlphaFoldDB" id="A0A383ADY0"/>